<evidence type="ECO:0000256" key="3">
    <source>
        <dbReference type="PROSITE-ProRule" id="PRU10141"/>
    </source>
</evidence>
<dbReference type="SUPFAM" id="SSF56112">
    <property type="entry name" value="Protein kinase-like (PK-like)"/>
    <property type="match status" value="1"/>
</dbReference>
<reference evidence="5 6" key="1">
    <citation type="submission" date="2022-02" db="EMBL/GenBank/DDBJ databases">
        <title>Genome of Erysipelotrichaceae sp. nov. NSJ-176 isolated from human feces.</title>
        <authorList>
            <person name="Abdugheni R."/>
        </authorList>
    </citation>
    <scope>NUCLEOTIDE SEQUENCE [LARGE SCALE GENOMIC DNA]</scope>
    <source>
        <strain evidence="5 6">NSJ-176</strain>
    </source>
</reference>
<evidence type="ECO:0000313" key="6">
    <source>
        <dbReference type="Proteomes" id="UP001202402"/>
    </source>
</evidence>
<dbReference type="PANTHER" id="PTHR24361:SF613">
    <property type="entry name" value="NUCLEAR RECEPTOR-BINDING PROTEIN-RELATED"/>
    <property type="match status" value="1"/>
</dbReference>
<name>A0ABS9R952_9FIRM</name>
<keyword evidence="1 3" id="KW-0547">Nucleotide-binding</keyword>
<keyword evidence="6" id="KW-1185">Reference proteome</keyword>
<dbReference type="PROSITE" id="PS50011">
    <property type="entry name" value="PROTEIN_KINASE_DOM"/>
    <property type="match status" value="1"/>
</dbReference>
<dbReference type="InterPro" id="IPR053235">
    <property type="entry name" value="Ser_Thr_kinase"/>
</dbReference>
<gene>
    <name evidence="5" type="ORF">LQE99_13490</name>
</gene>
<keyword evidence="5" id="KW-0808">Transferase</keyword>
<dbReference type="InterPro" id="IPR008271">
    <property type="entry name" value="Ser/Thr_kinase_AS"/>
</dbReference>
<organism evidence="5 6">
    <name type="scientific">Amedibacillus hominis</name>
    <dbReference type="NCBI Taxonomy" id="2897776"/>
    <lineage>
        <taxon>Bacteria</taxon>
        <taxon>Bacillati</taxon>
        <taxon>Bacillota</taxon>
        <taxon>Erysipelotrichia</taxon>
        <taxon>Erysipelotrichales</taxon>
        <taxon>Erysipelotrichaceae</taxon>
        <taxon>Amedibacillus</taxon>
    </lineage>
</organism>
<feature type="domain" description="Protein kinase" evidence="4">
    <location>
        <begin position="5"/>
        <end position="174"/>
    </location>
</feature>
<dbReference type="EMBL" id="JAKVPQ010000011">
    <property type="protein sequence ID" value="MCH4286134.1"/>
    <property type="molecule type" value="Genomic_DNA"/>
</dbReference>
<protein>
    <submittedName>
        <fullName evidence="5">Protein kinase</fullName>
    </submittedName>
</protein>
<dbReference type="PANTHER" id="PTHR24361">
    <property type="entry name" value="MITOGEN-ACTIVATED KINASE KINASE KINASE"/>
    <property type="match status" value="1"/>
</dbReference>
<keyword evidence="5" id="KW-0418">Kinase</keyword>
<evidence type="ECO:0000256" key="2">
    <source>
        <dbReference type="ARBA" id="ARBA00022840"/>
    </source>
</evidence>
<evidence type="ECO:0000256" key="1">
    <source>
        <dbReference type="ARBA" id="ARBA00022741"/>
    </source>
</evidence>
<dbReference type="GO" id="GO:0016301">
    <property type="term" value="F:kinase activity"/>
    <property type="evidence" value="ECO:0007669"/>
    <property type="project" value="UniProtKB-KW"/>
</dbReference>
<dbReference type="SMART" id="SM00220">
    <property type="entry name" value="S_TKc"/>
    <property type="match status" value="1"/>
</dbReference>
<evidence type="ECO:0000259" key="4">
    <source>
        <dbReference type="PROSITE" id="PS50011"/>
    </source>
</evidence>
<dbReference type="InterPro" id="IPR011009">
    <property type="entry name" value="Kinase-like_dom_sf"/>
</dbReference>
<dbReference type="Proteomes" id="UP001202402">
    <property type="component" value="Unassembled WGS sequence"/>
</dbReference>
<keyword evidence="2 3" id="KW-0067">ATP-binding</keyword>
<dbReference type="InterPro" id="IPR000719">
    <property type="entry name" value="Prot_kinase_dom"/>
</dbReference>
<dbReference type="PROSITE" id="PS00108">
    <property type="entry name" value="PROTEIN_KINASE_ST"/>
    <property type="match status" value="1"/>
</dbReference>
<comment type="caution">
    <text evidence="5">The sequence shown here is derived from an EMBL/GenBank/DDBJ whole genome shotgun (WGS) entry which is preliminary data.</text>
</comment>
<dbReference type="RefSeq" id="WP_158552211.1">
    <property type="nucleotide sequence ID" value="NZ_JAKVPQ010000011.1"/>
</dbReference>
<dbReference type="PROSITE" id="PS00107">
    <property type="entry name" value="PROTEIN_KINASE_ATP"/>
    <property type="match status" value="1"/>
</dbReference>
<dbReference type="InterPro" id="IPR017441">
    <property type="entry name" value="Protein_kinase_ATP_BS"/>
</dbReference>
<accession>A0ABS9R952</accession>
<feature type="binding site" evidence="3">
    <location>
        <position position="34"/>
    </location>
    <ligand>
        <name>ATP</name>
        <dbReference type="ChEBI" id="CHEBI:30616"/>
    </ligand>
</feature>
<dbReference type="Pfam" id="PF00069">
    <property type="entry name" value="Pkinase"/>
    <property type="match status" value="1"/>
</dbReference>
<proteinExistence type="predicted"/>
<evidence type="ECO:0000313" key="5">
    <source>
        <dbReference type="EMBL" id="MCH4286134.1"/>
    </source>
</evidence>
<sequence length="174" mass="20147">MCKTYQKIRLLGKGGMSQVWLVEHLETKKRYACKICKKDDAKSALYASALRKEACLLAGLHHPMIPSLIEYDPKGSFVMEYIEGESLDQYIGRKISKKQLITWMKEVRDILDYLHHHGIYYLDVKPQNLICDKQKHLHLIDFGVSVSEENQKVYALTPRLWSTGVKKAEAHCHM</sequence>
<dbReference type="Gene3D" id="1.10.510.10">
    <property type="entry name" value="Transferase(Phosphotransferase) domain 1"/>
    <property type="match status" value="1"/>
</dbReference>